<dbReference type="VEuPathDB" id="PlasmoDB:PRCDC_0501400"/>
<dbReference type="GO" id="GO:0006355">
    <property type="term" value="P:regulation of DNA-templated transcription"/>
    <property type="evidence" value="ECO:0007669"/>
    <property type="project" value="InterPro"/>
</dbReference>
<dbReference type="Proteomes" id="UP000076359">
    <property type="component" value="Chromosome 5"/>
</dbReference>
<name>A0A151LQI1_PLARE</name>
<sequence length="235" mass="27893">MNLVDYEISSEDENEKDEKDVKGKIYERSDEHIENFPELSNDLVNNKNEKIHITYNDDSFLLKEGEKQKKNLIRDSCEEKFINNENITTIPIDICDDKNGKEKNNIINNKKEDNNNVDIFNKDDFLYMNIDENNFDEIFNISENEYSDILNTKIEELSKLYELNLTINKNIINSNEYKNPCILEKIMEIFQIDVYSSNYPLHMYNPKIFSSLDLFNERSQENIQNKVVNTKWSNV</sequence>
<proteinExistence type="predicted"/>
<dbReference type="KEGG" id="prei:PRSY57_0501400"/>
<dbReference type="PANTHER" id="PTHR13464">
    <property type="entry name" value="TRANSCRIPTIONAL REGULATOR PROTEIN HCNGP"/>
    <property type="match status" value="1"/>
</dbReference>
<gene>
    <name evidence="2" type="ORF">PRSY57_0501400</name>
</gene>
<dbReference type="GO" id="GO:0005634">
    <property type="term" value="C:nucleus"/>
    <property type="evidence" value="ECO:0007669"/>
    <property type="project" value="TreeGrafter"/>
</dbReference>
<dbReference type="AlphaFoldDB" id="A0A151LQI1"/>
<comment type="caution">
    <text evidence="2">The sequence shown here is derived from an EMBL/GenBank/DDBJ whole genome shotgun (WGS) entry which is preliminary data.</text>
</comment>
<evidence type="ECO:0000313" key="3">
    <source>
        <dbReference type="Proteomes" id="UP000076359"/>
    </source>
</evidence>
<feature type="region of interest" description="Disordered" evidence="1">
    <location>
        <begin position="1"/>
        <end position="21"/>
    </location>
</feature>
<dbReference type="RefSeq" id="XP_012761540.2">
    <property type="nucleotide sequence ID" value="XM_012906086.2"/>
</dbReference>
<dbReference type="PANTHER" id="PTHR13464:SF0">
    <property type="entry name" value="SAP30-BINDING PROTEIN"/>
    <property type="match status" value="1"/>
</dbReference>
<dbReference type="GeneID" id="24529648"/>
<organism evidence="2 3">
    <name type="scientific">Plasmodium reichenowi</name>
    <dbReference type="NCBI Taxonomy" id="5854"/>
    <lineage>
        <taxon>Eukaryota</taxon>
        <taxon>Sar</taxon>
        <taxon>Alveolata</taxon>
        <taxon>Apicomplexa</taxon>
        <taxon>Aconoidasida</taxon>
        <taxon>Haemosporida</taxon>
        <taxon>Plasmodiidae</taxon>
        <taxon>Plasmodium</taxon>
        <taxon>Plasmodium (Laverania)</taxon>
    </lineage>
</organism>
<dbReference type="InterPro" id="IPR012479">
    <property type="entry name" value="SAP30BP"/>
</dbReference>
<evidence type="ECO:0000313" key="2">
    <source>
        <dbReference type="EMBL" id="KYO01452.1"/>
    </source>
</evidence>
<accession>A0A151LQI1</accession>
<protein>
    <submittedName>
        <fullName evidence="2">HCNGP-like protein</fullName>
    </submittedName>
</protein>
<dbReference type="EMBL" id="LVLA01000006">
    <property type="protein sequence ID" value="KYO01452.1"/>
    <property type="molecule type" value="Genomic_DNA"/>
</dbReference>
<reference evidence="2 3" key="1">
    <citation type="journal article" date="2016" name="Nat. Commun.">
        <title>Genomes of cryptic chimpanzee Plasmodium species reveal key evolutionary events leading to human malaria.</title>
        <authorList>
            <person name="Sundararaman S.A."/>
            <person name="Plenderleith L.J."/>
            <person name="Liu W."/>
            <person name="Loy D.E."/>
            <person name="Learn G.H."/>
            <person name="Li Y."/>
            <person name="Shaw K.S."/>
            <person name="Ayouba A."/>
            <person name="Peeters M."/>
            <person name="Speede S."/>
            <person name="Shaw G.M."/>
            <person name="Bushman F.D."/>
            <person name="Brisson D."/>
            <person name="Rayner J.C."/>
            <person name="Sharp P.M."/>
            <person name="Hahn B.H."/>
        </authorList>
    </citation>
    <scope>NUCLEOTIDE SEQUENCE [LARGE SCALE GENOMIC DNA]</scope>
    <source>
        <strain evidence="2 3">SY57</strain>
    </source>
</reference>
<dbReference type="Pfam" id="PF07818">
    <property type="entry name" value="HCNGP"/>
    <property type="match status" value="1"/>
</dbReference>
<evidence type="ECO:0000256" key="1">
    <source>
        <dbReference type="SAM" id="MobiDB-lite"/>
    </source>
</evidence>
<dbReference type="VEuPathDB" id="PlasmoDB:PRG01_0501300"/>